<dbReference type="InterPro" id="IPR045584">
    <property type="entry name" value="Pilin-like"/>
</dbReference>
<keyword evidence="1" id="KW-1133">Transmembrane helix</keyword>
<dbReference type="PROSITE" id="PS00409">
    <property type="entry name" value="PROKAR_NTER_METHYL"/>
    <property type="match status" value="1"/>
</dbReference>
<dbReference type="AlphaFoldDB" id="A0A0G1VGF3"/>
<organism evidence="2 3">
    <name type="scientific">Candidatus Giovannonibacteria bacterium GW2011_GWB1_47_6b</name>
    <dbReference type="NCBI Taxonomy" id="1618655"/>
    <lineage>
        <taxon>Bacteria</taxon>
        <taxon>Candidatus Giovannoniibacteriota</taxon>
    </lineage>
</organism>
<dbReference type="NCBIfam" id="TIGR02532">
    <property type="entry name" value="IV_pilin_GFxxxE"/>
    <property type="match status" value="1"/>
</dbReference>
<keyword evidence="1" id="KW-0472">Membrane</keyword>
<feature type="transmembrane region" description="Helical" evidence="1">
    <location>
        <begin position="16"/>
        <end position="38"/>
    </location>
</feature>
<dbReference type="Proteomes" id="UP000034682">
    <property type="component" value="Unassembled WGS sequence"/>
</dbReference>
<evidence type="ECO:0008006" key="4">
    <source>
        <dbReference type="Google" id="ProtNLM"/>
    </source>
</evidence>
<accession>A0A0G1VGF3</accession>
<evidence type="ECO:0000256" key="1">
    <source>
        <dbReference type="SAM" id="Phobius"/>
    </source>
</evidence>
<reference evidence="2 3" key="1">
    <citation type="journal article" date="2015" name="Nature">
        <title>rRNA introns, odd ribosomes, and small enigmatic genomes across a large radiation of phyla.</title>
        <authorList>
            <person name="Brown C.T."/>
            <person name="Hug L.A."/>
            <person name="Thomas B.C."/>
            <person name="Sharon I."/>
            <person name="Castelle C.J."/>
            <person name="Singh A."/>
            <person name="Wilkins M.J."/>
            <person name="Williams K.H."/>
            <person name="Banfield J.F."/>
        </authorList>
    </citation>
    <scope>NUCLEOTIDE SEQUENCE [LARGE SCALE GENOMIC DNA]</scope>
</reference>
<dbReference type="SUPFAM" id="SSF54523">
    <property type="entry name" value="Pili subunits"/>
    <property type="match status" value="1"/>
</dbReference>
<comment type="caution">
    <text evidence="2">The sequence shown here is derived from an EMBL/GenBank/DDBJ whole genome shotgun (WGS) entry which is preliminary data.</text>
</comment>
<proteinExistence type="predicted"/>
<gene>
    <name evidence="2" type="ORF">UY02_C0004G0003</name>
</gene>
<dbReference type="EMBL" id="LCOK01000004">
    <property type="protein sequence ID" value="KKU77258.1"/>
    <property type="molecule type" value="Genomic_DNA"/>
</dbReference>
<protein>
    <recommendedName>
        <fullName evidence="4">Prepilin-type N-terminal cleavage/methylation domain-containing protein</fullName>
    </recommendedName>
</protein>
<evidence type="ECO:0000313" key="2">
    <source>
        <dbReference type="EMBL" id="KKU77258.1"/>
    </source>
</evidence>
<dbReference type="InterPro" id="IPR012902">
    <property type="entry name" value="N_methyl_site"/>
</dbReference>
<keyword evidence="1" id="KW-0812">Transmembrane</keyword>
<sequence>MKSPRIFSGGFTLVEFLVTIGVLTVLFGIAGAIGFNFYMSYQIDSEARLLNALLQQSRNLAMTNNYESDHGVYFDNNEYVLFQGTTFASRDQSKDKTFPRASEIPLVGPNELVFTALSGQTASSTYTLTQGNINRYVYVNAEGLVY</sequence>
<name>A0A0G1VGF3_9BACT</name>
<evidence type="ECO:0000313" key="3">
    <source>
        <dbReference type="Proteomes" id="UP000034682"/>
    </source>
</evidence>